<dbReference type="SUPFAM" id="SSF46565">
    <property type="entry name" value="Chaperone J-domain"/>
    <property type="match status" value="1"/>
</dbReference>
<dbReference type="CDD" id="cd06257">
    <property type="entry name" value="DnaJ"/>
    <property type="match status" value="1"/>
</dbReference>
<organism evidence="3 4">
    <name type="scientific">Prymnesium parvum</name>
    <name type="common">Toxic golden alga</name>
    <dbReference type="NCBI Taxonomy" id="97485"/>
    <lineage>
        <taxon>Eukaryota</taxon>
        <taxon>Haptista</taxon>
        <taxon>Haptophyta</taxon>
        <taxon>Prymnesiophyceae</taxon>
        <taxon>Prymnesiales</taxon>
        <taxon>Prymnesiaceae</taxon>
        <taxon>Prymnesium</taxon>
    </lineage>
</organism>
<dbReference type="InterPro" id="IPR000626">
    <property type="entry name" value="Ubiquitin-like_dom"/>
</dbReference>
<keyword evidence="4" id="KW-1185">Reference proteome</keyword>
<dbReference type="CDD" id="cd17039">
    <property type="entry name" value="Ubl_ubiquitin_like"/>
    <property type="match status" value="1"/>
</dbReference>
<accession>A0AB34J1N5</accession>
<dbReference type="EMBL" id="JBGBPQ010000014">
    <property type="protein sequence ID" value="KAL1511066.1"/>
    <property type="molecule type" value="Genomic_DNA"/>
</dbReference>
<dbReference type="SMART" id="SM00271">
    <property type="entry name" value="DnaJ"/>
    <property type="match status" value="1"/>
</dbReference>
<dbReference type="InterPro" id="IPR001623">
    <property type="entry name" value="DnaJ_domain"/>
</dbReference>
<evidence type="ECO:0000259" key="2">
    <source>
        <dbReference type="PROSITE" id="PS50076"/>
    </source>
</evidence>
<evidence type="ECO:0000259" key="1">
    <source>
        <dbReference type="PROSITE" id="PS50053"/>
    </source>
</evidence>
<protein>
    <recommendedName>
        <fullName evidence="5">J domain-containing protein</fullName>
    </recommendedName>
</protein>
<dbReference type="Pfam" id="PF00226">
    <property type="entry name" value="DnaJ"/>
    <property type="match status" value="1"/>
</dbReference>
<dbReference type="InterPro" id="IPR029071">
    <property type="entry name" value="Ubiquitin-like_domsf"/>
</dbReference>
<reference evidence="3 4" key="1">
    <citation type="journal article" date="2024" name="Science">
        <title>Giant polyketide synthase enzymes in the biosynthesis of giant marine polyether toxins.</title>
        <authorList>
            <person name="Fallon T.R."/>
            <person name="Shende V.V."/>
            <person name="Wierzbicki I.H."/>
            <person name="Pendleton A.L."/>
            <person name="Watervoot N.F."/>
            <person name="Auber R.P."/>
            <person name="Gonzalez D.J."/>
            <person name="Wisecaver J.H."/>
            <person name="Moore B.S."/>
        </authorList>
    </citation>
    <scope>NUCLEOTIDE SEQUENCE [LARGE SCALE GENOMIC DNA]</scope>
    <source>
        <strain evidence="3 4">12B1</strain>
    </source>
</reference>
<feature type="domain" description="J" evidence="2">
    <location>
        <begin position="70"/>
        <end position="138"/>
    </location>
</feature>
<evidence type="ECO:0000313" key="3">
    <source>
        <dbReference type="EMBL" id="KAL1511066.1"/>
    </source>
</evidence>
<gene>
    <name evidence="3" type="ORF">AB1Y20_005889</name>
</gene>
<dbReference type="InterPro" id="IPR036869">
    <property type="entry name" value="J_dom_sf"/>
</dbReference>
<evidence type="ECO:0000313" key="4">
    <source>
        <dbReference type="Proteomes" id="UP001515480"/>
    </source>
</evidence>
<dbReference type="SUPFAM" id="SSF54236">
    <property type="entry name" value="Ubiquitin-like"/>
    <property type="match status" value="1"/>
</dbReference>
<name>A0AB34J1N5_PRYPA</name>
<proteinExistence type="predicted"/>
<comment type="caution">
    <text evidence="3">The sequence shown here is derived from an EMBL/GenBank/DDBJ whole genome shotgun (WGS) entry which is preliminary data.</text>
</comment>
<sequence length="262" mass="28201">MYFAPSASLEAHALRAHFTRSTPARRALLAPPHPPLPPLARPALLPALSLSPPRPTALTRRAASARAAADAWATLGLRPGADLDACKRAFRQLALSHHPDTGGDAQRFAALVHAYEQLEAAATGQARVGARSAVRSVGGMLVASVEELKADPAYEVFTVRLSLESEASDRPKRGVTAAGGAEVALEVVYEVTASEWDSVADLRARLQERVDLPDGRRHGNLRNRLGGHEIIYKGQLMAEHLLLADYELNDGDILHFAARRDV</sequence>
<dbReference type="PROSITE" id="PS50076">
    <property type="entry name" value="DNAJ_2"/>
    <property type="match status" value="1"/>
</dbReference>
<evidence type="ECO:0008006" key="5">
    <source>
        <dbReference type="Google" id="ProtNLM"/>
    </source>
</evidence>
<dbReference type="PROSITE" id="PS50053">
    <property type="entry name" value="UBIQUITIN_2"/>
    <property type="match status" value="1"/>
</dbReference>
<dbReference type="AlphaFoldDB" id="A0AB34J1N5"/>
<feature type="domain" description="Ubiquitin-like" evidence="1">
    <location>
        <begin position="181"/>
        <end position="260"/>
    </location>
</feature>
<dbReference type="Gene3D" id="1.10.287.110">
    <property type="entry name" value="DnaJ domain"/>
    <property type="match status" value="1"/>
</dbReference>
<dbReference type="Proteomes" id="UP001515480">
    <property type="component" value="Unassembled WGS sequence"/>
</dbReference>
<dbReference type="Gene3D" id="3.10.20.90">
    <property type="entry name" value="Phosphatidylinositol 3-kinase Catalytic Subunit, Chain A, domain 1"/>
    <property type="match status" value="1"/>
</dbReference>